<dbReference type="STRING" id="1213857.A0A484FKP2"/>
<organism evidence="3 4">
    <name type="scientific">Colletotrichum orbiculare (strain 104-T / ATCC 96160 / CBS 514.97 / LARS 414 / MAFF 240422)</name>
    <name type="common">Cucumber anthracnose fungus</name>
    <name type="synonym">Colletotrichum lagenarium</name>
    <dbReference type="NCBI Taxonomy" id="1213857"/>
    <lineage>
        <taxon>Eukaryota</taxon>
        <taxon>Fungi</taxon>
        <taxon>Dikarya</taxon>
        <taxon>Ascomycota</taxon>
        <taxon>Pezizomycotina</taxon>
        <taxon>Sordariomycetes</taxon>
        <taxon>Hypocreomycetidae</taxon>
        <taxon>Glomerellales</taxon>
        <taxon>Glomerellaceae</taxon>
        <taxon>Colletotrichum</taxon>
        <taxon>Colletotrichum orbiculare species complex</taxon>
    </lineage>
</organism>
<dbReference type="PANTHER" id="PTHR47064">
    <property type="entry name" value="PUTATIVE (AFU_ORTHOLOGUE AFUA_1G08990)-RELATED"/>
    <property type="match status" value="1"/>
</dbReference>
<dbReference type="SUPFAM" id="SSF63829">
    <property type="entry name" value="Calcium-dependent phosphotriesterase"/>
    <property type="match status" value="1"/>
</dbReference>
<dbReference type="PANTHER" id="PTHR47064:SF2">
    <property type="entry name" value="SMP-30_GLUCONOLACTONASE_LRE-LIKE REGION DOMAIN-CONTAINING PROTEIN-RELATED"/>
    <property type="match status" value="1"/>
</dbReference>
<reference evidence="4" key="1">
    <citation type="journal article" date="2013" name="New Phytol.">
        <title>Comparative genomic and transcriptomic analyses reveal the hemibiotrophic stage shift of Colletotrichum fungi.</title>
        <authorList>
            <person name="Gan P."/>
            <person name="Ikeda K."/>
            <person name="Irieda H."/>
            <person name="Narusaka M."/>
            <person name="O'Connell R.J."/>
            <person name="Narusaka Y."/>
            <person name="Takano Y."/>
            <person name="Kubo Y."/>
            <person name="Shirasu K."/>
        </authorList>
    </citation>
    <scope>NUCLEOTIDE SEQUENCE [LARGE SCALE GENOMIC DNA]</scope>
    <source>
        <strain evidence="4">104-T / ATCC 96160 / CBS 514.97 / LARS 414 / MAFF 240422</strain>
    </source>
</reference>
<dbReference type="Proteomes" id="UP000014480">
    <property type="component" value="Unassembled WGS sequence"/>
</dbReference>
<sequence>MATIKQTGIRAIPTSIETRDRRSPSPPPGHLQPAKPDVSIIQYDPALQAITGSNPTHALVLSSVETSANAFFHRGCIYLPSRDELWTTSAPLQATDPSRPATVLMSKIKVSQDGNGLTTEWAKLRPPPTMCMPASGCVLGDGIIWCSQGSVQQGTGGVFHFPSGRPPKPITTSYYGRDFNSPHSVTVSDGGMWFTDPCCGNEADFRGSPQLPPCVYRYDQATREVRAVADGFTRPTGIAVDEGSSTLYVSDCGGVKVDGSLDLIEPRTIYAYDIIKRGDSAFLANKRVFALVRRGAPMHLMCENGNVWAACGDGVEIWSIGGSLLGVINVVGGVTSFCRGPGQTLFLCADQKLWRLDFSTGVAGRDVPPELL</sequence>
<gene>
    <name evidence="3" type="ORF">Cob_v009064</name>
</gene>
<dbReference type="EMBL" id="AMCV02000025">
    <property type="protein sequence ID" value="TDZ18054.1"/>
    <property type="molecule type" value="Genomic_DNA"/>
</dbReference>
<proteinExistence type="predicted"/>
<name>A0A484FKP2_COLOR</name>
<dbReference type="Gene3D" id="2.120.10.30">
    <property type="entry name" value="TolB, C-terminal domain"/>
    <property type="match status" value="1"/>
</dbReference>
<feature type="domain" description="SMP-30/Gluconolactonase/LRE-like region" evidence="2">
    <location>
        <begin position="186"/>
        <end position="345"/>
    </location>
</feature>
<evidence type="ECO:0000256" key="1">
    <source>
        <dbReference type="SAM" id="MobiDB-lite"/>
    </source>
</evidence>
<evidence type="ECO:0000313" key="4">
    <source>
        <dbReference type="Proteomes" id="UP000014480"/>
    </source>
</evidence>
<dbReference type="InterPro" id="IPR011042">
    <property type="entry name" value="6-blade_b-propeller_TolB-like"/>
</dbReference>
<keyword evidence="4" id="KW-1185">Reference proteome</keyword>
<accession>A0A484FKP2</accession>
<dbReference type="Pfam" id="PF08450">
    <property type="entry name" value="SGL"/>
    <property type="match status" value="1"/>
</dbReference>
<evidence type="ECO:0000259" key="2">
    <source>
        <dbReference type="Pfam" id="PF08450"/>
    </source>
</evidence>
<dbReference type="OrthoDB" id="423498at2759"/>
<feature type="region of interest" description="Disordered" evidence="1">
    <location>
        <begin position="1"/>
        <end position="36"/>
    </location>
</feature>
<reference evidence="4" key="2">
    <citation type="journal article" date="2019" name="Mol. Plant Microbe Interact.">
        <title>Genome sequence resources for four phytopathogenic fungi from the Colletotrichum orbiculare species complex.</title>
        <authorList>
            <person name="Gan P."/>
            <person name="Tsushima A."/>
            <person name="Narusaka M."/>
            <person name="Narusaka Y."/>
            <person name="Takano Y."/>
            <person name="Kubo Y."/>
            <person name="Shirasu K."/>
        </authorList>
    </citation>
    <scope>GENOME REANNOTATION</scope>
    <source>
        <strain evidence="4">104-T / ATCC 96160 / CBS 514.97 / LARS 414 / MAFF 240422</strain>
    </source>
</reference>
<dbReference type="InterPro" id="IPR052988">
    <property type="entry name" value="Oryzine_lactonohydrolase"/>
</dbReference>
<dbReference type="InterPro" id="IPR013658">
    <property type="entry name" value="SGL"/>
</dbReference>
<comment type="caution">
    <text evidence="3">The sequence shown here is derived from an EMBL/GenBank/DDBJ whole genome shotgun (WGS) entry which is preliminary data.</text>
</comment>
<protein>
    <recommendedName>
        <fullName evidence="2">SMP-30/Gluconolactonase/LRE-like region domain-containing protein</fullName>
    </recommendedName>
</protein>
<evidence type="ECO:0000313" key="3">
    <source>
        <dbReference type="EMBL" id="TDZ18054.1"/>
    </source>
</evidence>
<dbReference type="AlphaFoldDB" id="A0A484FKP2"/>